<gene>
    <name evidence="1" type="ORF">PCOR1329_LOCUS33756</name>
</gene>
<evidence type="ECO:0000313" key="1">
    <source>
        <dbReference type="EMBL" id="CAK0837611.1"/>
    </source>
</evidence>
<keyword evidence="2" id="KW-1185">Reference proteome</keyword>
<name>A0ABN9SYB6_9DINO</name>
<comment type="caution">
    <text evidence="1">The sequence shown here is derived from an EMBL/GenBank/DDBJ whole genome shotgun (WGS) entry which is preliminary data.</text>
</comment>
<evidence type="ECO:0000313" key="2">
    <source>
        <dbReference type="Proteomes" id="UP001189429"/>
    </source>
</evidence>
<sequence>MIGNAELGTFETAEIARATENTEHSGVTVQVRQSLKHNYAAETDVTLLSHGASAEVMHEAKMGTFVLSVDNLATFDSGDNISITSHGTFGSIPNSIGSLDLDAGTVQLDEPLNKTVPQGATIVKELSSTSSAGGQCNRSDLASNETTFLTDPVMEGAHRLPVECESKFTVNGSVRIVGYSHSETGTIDSLNFSSIWLRAPLQRAYRAGSSVTIATPSSATSPAEAIFDDVATVFNSDLVSSDSTIG</sequence>
<dbReference type="Proteomes" id="UP001189429">
    <property type="component" value="Unassembled WGS sequence"/>
</dbReference>
<protein>
    <recommendedName>
        <fullName evidence="3">Subtilisin</fullName>
    </recommendedName>
</protein>
<dbReference type="EMBL" id="CAUYUJ010014166">
    <property type="protein sequence ID" value="CAK0837611.1"/>
    <property type="molecule type" value="Genomic_DNA"/>
</dbReference>
<proteinExistence type="predicted"/>
<reference evidence="1" key="1">
    <citation type="submission" date="2023-10" db="EMBL/GenBank/DDBJ databases">
        <authorList>
            <person name="Chen Y."/>
            <person name="Shah S."/>
            <person name="Dougan E. K."/>
            <person name="Thang M."/>
            <person name="Chan C."/>
        </authorList>
    </citation>
    <scope>NUCLEOTIDE SEQUENCE [LARGE SCALE GENOMIC DNA]</scope>
</reference>
<accession>A0ABN9SYB6</accession>
<organism evidence="1 2">
    <name type="scientific">Prorocentrum cordatum</name>
    <dbReference type="NCBI Taxonomy" id="2364126"/>
    <lineage>
        <taxon>Eukaryota</taxon>
        <taxon>Sar</taxon>
        <taxon>Alveolata</taxon>
        <taxon>Dinophyceae</taxon>
        <taxon>Prorocentrales</taxon>
        <taxon>Prorocentraceae</taxon>
        <taxon>Prorocentrum</taxon>
    </lineage>
</organism>
<evidence type="ECO:0008006" key="3">
    <source>
        <dbReference type="Google" id="ProtNLM"/>
    </source>
</evidence>